<dbReference type="InterPro" id="IPR011330">
    <property type="entry name" value="Glyco_hydro/deAcase_b/a-brl"/>
</dbReference>
<keyword evidence="2" id="KW-0732">Signal</keyword>
<organism evidence="4 5">
    <name type="scientific">Svornostia abyssi</name>
    <dbReference type="NCBI Taxonomy" id="2898438"/>
    <lineage>
        <taxon>Bacteria</taxon>
        <taxon>Bacillati</taxon>
        <taxon>Actinomycetota</taxon>
        <taxon>Thermoleophilia</taxon>
        <taxon>Solirubrobacterales</taxon>
        <taxon>Baekduiaceae</taxon>
        <taxon>Svornostia</taxon>
    </lineage>
</organism>
<dbReference type="SUPFAM" id="SSF88713">
    <property type="entry name" value="Glycoside hydrolase/deacetylase"/>
    <property type="match status" value="1"/>
</dbReference>
<dbReference type="PANTHER" id="PTHR34216:SF3">
    <property type="entry name" value="POLY-BETA-1,6-N-ACETYL-D-GLUCOSAMINE N-DEACETYLASE"/>
    <property type="match status" value="1"/>
</dbReference>
<dbReference type="Proteomes" id="UP001058860">
    <property type="component" value="Chromosome"/>
</dbReference>
<dbReference type="CDD" id="cd10918">
    <property type="entry name" value="CE4_NodB_like_5s_6s"/>
    <property type="match status" value="1"/>
</dbReference>
<accession>A0ABY5PFN7</accession>
<name>A0ABY5PFN7_9ACTN</name>
<reference evidence="5" key="1">
    <citation type="submission" date="2021-11" db="EMBL/GenBank/DDBJ databases">
        <title>Cultivation dependent microbiological survey of springs from the worlds oldest radium mine currently devoted to the extraction of radon-saturated water.</title>
        <authorList>
            <person name="Kapinusova G."/>
            <person name="Smrhova T."/>
            <person name="Strejcek M."/>
            <person name="Suman J."/>
            <person name="Jani K."/>
            <person name="Pajer P."/>
            <person name="Uhlik O."/>
        </authorList>
    </citation>
    <scope>NUCLEOTIDE SEQUENCE [LARGE SCALE GENOMIC DNA]</scope>
    <source>
        <strain evidence="5">J379</strain>
    </source>
</reference>
<dbReference type="PROSITE" id="PS51677">
    <property type="entry name" value="NODB"/>
    <property type="match status" value="1"/>
</dbReference>
<feature type="domain" description="NodB homology" evidence="3">
    <location>
        <begin position="39"/>
        <end position="198"/>
    </location>
</feature>
<dbReference type="Pfam" id="PF01522">
    <property type="entry name" value="Polysacc_deac_1"/>
    <property type="match status" value="1"/>
</dbReference>
<evidence type="ECO:0000256" key="2">
    <source>
        <dbReference type="ARBA" id="ARBA00022729"/>
    </source>
</evidence>
<dbReference type="InterPro" id="IPR051398">
    <property type="entry name" value="Polysacch_Deacetylase"/>
</dbReference>
<comment type="subcellular location">
    <subcellularLocation>
        <location evidence="1">Secreted</location>
    </subcellularLocation>
</comment>
<evidence type="ECO:0000256" key="1">
    <source>
        <dbReference type="ARBA" id="ARBA00004613"/>
    </source>
</evidence>
<evidence type="ECO:0000313" key="5">
    <source>
        <dbReference type="Proteomes" id="UP001058860"/>
    </source>
</evidence>
<evidence type="ECO:0000259" key="3">
    <source>
        <dbReference type="PROSITE" id="PS51677"/>
    </source>
</evidence>
<dbReference type="InterPro" id="IPR002509">
    <property type="entry name" value="NODB_dom"/>
</dbReference>
<evidence type="ECO:0000313" key="4">
    <source>
        <dbReference type="EMBL" id="UUY03496.1"/>
    </source>
</evidence>
<dbReference type="PANTHER" id="PTHR34216">
    <property type="match status" value="1"/>
</dbReference>
<dbReference type="RefSeq" id="WP_353864001.1">
    <property type="nucleotide sequence ID" value="NZ_CP088295.1"/>
</dbReference>
<dbReference type="Gene3D" id="3.20.20.370">
    <property type="entry name" value="Glycoside hydrolase/deacetylase"/>
    <property type="match status" value="1"/>
</dbReference>
<dbReference type="EMBL" id="CP088295">
    <property type="protein sequence ID" value="UUY03496.1"/>
    <property type="molecule type" value="Genomic_DNA"/>
</dbReference>
<keyword evidence="5" id="KW-1185">Reference proteome</keyword>
<proteinExistence type="predicted"/>
<gene>
    <name evidence="4" type="ORF">LRS13_22965</name>
</gene>
<sequence length="198" mass="21065">MPPARFAAQMRALADAGYEAVTLEQLTAGWDEGAPLPERPVVVTFDDGYLSQSTNAGPVLKKLGWPGVLYLTLRNVGDSIPEASIRKLLRDGWELGAHTATHPDLRTLGADGLTRELDDVRTALRERFDQAVLAFCYPAGKYDAGVIAAVKAAGYTTATTVDPGWAGPGTPRLELPRVRVDPGDTPGGLLEKISAARG</sequence>
<protein>
    <submittedName>
        <fullName evidence="4">Polysaccharide deacetylase family protein</fullName>
    </submittedName>
</protein>